<dbReference type="Proteomes" id="UP000178774">
    <property type="component" value="Unassembled WGS sequence"/>
</dbReference>
<reference evidence="2 3" key="1">
    <citation type="journal article" date="2016" name="Nat. Commun.">
        <title>Thousands of microbial genomes shed light on interconnected biogeochemical processes in an aquifer system.</title>
        <authorList>
            <person name="Anantharaman K."/>
            <person name="Brown C.T."/>
            <person name="Hug L.A."/>
            <person name="Sharon I."/>
            <person name="Castelle C.J."/>
            <person name="Probst A.J."/>
            <person name="Thomas B.C."/>
            <person name="Singh A."/>
            <person name="Wilkins M.J."/>
            <person name="Karaoz U."/>
            <person name="Brodie E.L."/>
            <person name="Williams K.H."/>
            <person name="Hubbard S.S."/>
            <person name="Banfield J.F."/>
        </authorList>
    </citation>
    <scope>NUCLEOTIDE SEQUENCE [LARGE SCALE GENOMIC DNA]</scope>
</reference>
<feature type="transmembrane region" description="Helical" evidence="1">
    <location>
        <begin position="61"/>
        <end position="80"/>
    </location>
</feature>
<keyword evidence="1" id="KW-1133">Transmembrane helix</keyword>
<organism evidence="2 3">
    <name type="scientific">Candidatus Staskawiczbacteria bacterium RIFCSPHIGHO2_01_FULL_41_41</name>
    <dbReference type="NCBI Taxonomy" id="1802203"/>
    <lineage>
        <taxon>Bacteria</taxon>
        <taxon>Candidatus Staskawicziibacteriota</taxon>
    </lineage>
</organism>
<comment type="caution">
    <text evidence="2">The sequence shown here is derived from an EMBL/GenBank/DDBJ whole genome shotgun (WGS) entry which is preliminary data.</text>
</comment>
<name>A0A1G2HVW5_9BACT</name>
<keyword evidence="1" id="KW-0472">Membrane</keyword>
<proteinExistence type="predicted"/>
<evidence type="ECO:0000313" key="3">
    <source>
        <dbReference type="Proteomes" id="UP000178774"/>
    </source>
</evidence>
<protein>
    <submittedName>
        <fullName evidence="2">Uncharacterized protein</fullName>
    </submittedName>
</protein>
<gene>
    <name evidence="2" type="ORF">A2822_02990</name>
</gene>
<dbReference type="AlphaFoldDB" id="A0A1G2HVW5"/>
<accession>A0A1G2HVW5</accession>
<evidence type="ECO:0000256" key="1">
    <source>
        <dbReference type="SAM" id="Phobius"/>
    </source>
</evidence>
<keyword evidence="1" id="KW-0812">Transmembrane</keyword>
<evidence type="ECO:0000313" key="2">
    <source>
        <dbReference type="EMBL" id="OGZ65988.1"/>
    </source>
</evidence>
<sequence>MPGLTFGCGGFTCAGALVICLSCGRRAANENPKFAILAALIDGAAAKASNPKDAKSTTPSIIFFVFIVLRLHYYGLAGVINGKTLHILYAVNYETPILKEFRGLFPKFGL</sequence>
<dbReference type="EMBL" id="MHOP01000011">
    <property type="protein sequence ID" value="OGZ65988.1"/>
    <property type="molecule type" value="Genomic_DNA"/>
</dbReference>